<dbReference type="PROSITE" id="PS50885">
    <property type="entry name" value="HAMP"/>
    <property type="match status" value="1"/>
</dbReference>
<dbReference type="InterPro" id="IPR000727">
    <property type="entry name" value="T_SNARE_dom"/>
</dbReference>
<sequence>MGDKTSMLTAENLKINEEEAQPVIRFGIGKRLILAFSVVAAMTIIGSLISWYNLSRLSQAQAQLTLESVPSITSALKLSEEISRLAATAPLLRSATGTEQRDRRFQTLQDSMSAAEGYLASLSTLNVSQDTIQNIRESLAAIAPEITRLNDLGQESQNFATRRQELETQLPQFRETAQKEIAPHLIKIRLGIIDGEGEPLQHMILQQGLLEFKGSTNLLVGLLAEGGQSNSIAGVEAIEQTFLTSLGAMATPLSQLSQNQEVPKLSEMFQSLLQLGSKGDLQNNILLLRKEELKLLEESEQIMQTTRKLAEDLSVQISNLVQTSETAIALTAEANNATSKQTEIVMLSISVISLVISVLIGWLYVARNLLRRLMGLVTSMEEIANGDLTTSINRNGNDEISKMGYALAALRNVSREAEELKQQQELSQTRLEEEKRASAQKLANNFDASVGQSISILSSNVSIMREQAREMHGLAEKSQKETQEISSASDVMSNDISTVAAATEELSASIAAISNLVSQSTRISTDAVSRATTMNGNINRLNEGSKQIENVISMISTIAEQTNLLALNATIEAARAGDAGKGFAVVASEVKNLSNQTTNATEGISTLISSIQSEIHSAVDAAAQIDAVIKEIDEIAAGIANAVQEQGSATREISQTVNQSASNCSVIAERVQGVTSALTRTNQSMSQVLDGVQKIDQESSLLTGNVEQFLASIRK</sequence>
<dbReference type="Pfam" id="PF00672">
    <property type="entry name" value="HAMP"/>
    <property type="match status" value="1"/>
</dbReference>
<keyword evidence="6" id="KW-0175">Coiled coil</keyword>
<reference evidence="11" key="1">
    <citation type="submission" date="2022-12" db="EMBL/GenBank/DDBJ databases">
        <title>Bacterial isolates from different developmental stages of Nematostella vectensis.</title>
        <authorList>
            <person name="Fraune S."/>
        </authorList>
    </citation>
    <scope>NUCLEOTIDE SEQUENCE</scope>
    <source>
        <strain evidence="11">G21630-S1</strain>
    </source>
</reference>
<dbReference type="Pfam" id="PF21689">
    <property type="entry name" value="TorS_sensor_domain"/>
    <property type="match status" value="1"/>
</dbReference>
<keyword evidence="12" id="KW-1185">Reference proteome</keyword>
<dbReference type="RefSeq" id="WP_269423194.1">
    <property type="nucleotide sequence ID" value="NZ_JAPWGY010000003.1"/>
</dbReference>
<keyword evidence="2" id="KW-0997">Cell inner membrane</keyword>
<accession>A0ABT4LIT6</accession>
<evidence type="ECO:0000259" key="9">
    <source>
        <dbReference type="PROSITE" id="PS50192"/>
    </source>
</evidence>
<keyword evidence="7" id="KW-0472">Membrane</keyword>
<dbReference type="PANTHER" id="PTHR32089:SF112">
    <property type="entry name" value="LYSOZYME-LIKE PROTEIN-RELATED"/>
    <property type="match status" value="1"/>
</dbReference>
<proteinExistence type="inferred from homology"/>
<evidence type="ECO:0000256" key="6">
    <source>
        <dbReference type="SAM" id="Coils"/>
    </source>
</evidence>
<keyword evidence="2" id="KW-1003">Cell membrane</keyword>
<feature type="domain" description="Methyl-accepting transducer" evidence="8">
    <location>
        <begin position="467"/>
        <end position="682"/>
    </location>
</feature>
<keyword evidence="3 5" id="KW-0807">Transducer</keyword>
<dbReference type="Gene3D" id="1.10.287.950">
    <property type="entry name" value="Methyl-accepting chemotaxis protein"/>
    <property type="match status" value="1"/>
</dbReference>
<keyword evidence="7" id="KW-0812">Transmembrane</keyword>
<evidence type="ECO:0000256" key="7">
    <source>
        <dbReference type="SAM" id="Phobius"/>
    </source>
</evidence>
<feature type="transmembrane region" description="Helical" evidence="7">
    <location>
        <begin position="32"/>
        <end position="52"/>
    </location>
</feature>
<dbReference type="PROSITE" id="PS50192">
    <property type="entry name" value="T_SNARE"/>
    <property type="match status" value="1"/>
</dbReference>
<dbReference type="Gene3D" id="6.10.340.10">
    <property type="match status" value="1"/>
</dbReference>
<dbReference type="InterPro" id="IPR038188">
    <property type="entry name" value="TorS_sensor_sf"/>
</dbReference>
<dbReference type="SUPFAM" id="SSF58104">
    <property type="entry name" value="Methyl-accepting chemotaxis protein (MCP) signaling domain"/>
    <property type="match status" value="1"/>
</dbReference>
<feature type="domain" description="T-SNARE coiled-coil homology" evidence="9">
    <location>
        <begin position="612"/>
        <end position="674"/>
    </location>
</feature>
<evidence type="ECO:0000256" key="5">
    <source>
        <dbReference type="PROSITE-ProRule" id="PRU00284"/>
    </source>
</evidence>
<dbReference type="Proteomes" id="UP001069802">
    <property type="component" value="Unassembled WGS sequence"/>
</dbReference>
<comment type="subcellular location">
    <subcellularLocation>
        <location evidence="1">Cell inner membrane</location>
        <topology evidence="1">Multi-pass membrane protein</topology>
    </subcellularLocation>
</comment>
<evidence type="ECO:0000256" key="1">
    <source>
        <dbReference type="ARBA" id="ARBA00004429"/>
    </source>
</evidence>
<evidence type="ECO:0000256" key="4">
    <source>
        <dbReference type="ARBA" id="ARBA00029447"/>
    </source>
</evidence>
<dbReference type="PANTHER" id="PTHR32089">
    <property type="entry name" value="METHYL-ACCEPTING CHEMOTAXIS PROTEIN MCPB"/>
    <property type="match status" value="1"/>
</dbReference>
<keyword evidence="7" id="KW-1133">Transmembrane helix</keyword>
<feature type="transmembrane region" description="Helical" evidence="7">
    <location>
        <begin position="344"/>
        <end position="365"/>
    </location>
</feature>
<dbReference type="CDD" id="cd06225">
    <property type="entry name" value="HAMP"/>
    <property type="match status" value="1"/>
</dbReference>
<evidence type="ECO:0000256" key="2">
    <source>
        <dbReference type="ARBA" id="ARBA00022519"/>
    </source>
</evidence>
<feature type="domain" description="HAMP" evidence="10">
    <location>
        <begin position="367"/>
        <end position="419"/>
    </location>
</feature>
<dbReference type="InterPro" id="IPR003660">
    <property type="entry name" value="HAMP_dom"/>
</dbReference>
<dbReference type="PROSITE" id="PS50111">
    <property type="entry name" value="CHEMOTAXIS_TRANSDUC_2"/>
    <property type="match status" value="1"/>
</dbReference>
<protein>
    <submittedName>
        <fullName evidence="11">Methyl-accepting chemotaxis protein</fullName>
    </submittedName>
</protein>
<evidence type="ECO:0000259" key="8">
    <source>
        <dbReference type="PROSITE" id="PS50111"/>
    </source>
</evidence>
<comment type="caution">
    <text evidence="11">The sequence shown here is derived from an EMBL/GenBank/DDBJ whole genome shotgun (WGS) entry which is preliminary data.</text>
</comment>
<dbReference type="EMBL" id="JAPWGY010000003">
    <property type="protein sequence ID" value="MCZ4281009.1"/>
    <property type="molecule type" value="Genomic_DNA"/>
</dbReference>
<evidence type="ECO:0000313" key="11">
    <source>
        <dbReference type="EMBL" id="MCZ4281009.1"/>
    </source>
</evidence>
<name>A0ABT4LIT6_9PROT</name>
<evidence type="ECO:0000313" key="12">
    <source>
        <dbReference type="Proteomes" id="UP001069802"/>
    </source>
</evidence>
<dbReference type="SMART" id="SM00283">
    <property type="entry name" value="MA"/>
    <property type="match status" value="1"/>
</dbReference>
<evidence type="ECO:0000256" key="3">
    <source>
        <dbReference type="ARBA" id="ARBA00023224"/>
    </source>
</evidence>
<comment type="similarity">
    <text evidence="4">Belongs to the methyl-accepting chemotaxis (MCP) protein family.</text>
</comment>
<dbReference type="Gene3D" id="1.20.58.920">
    <property type="match status" value="2"/>
</dbReference>
<organism evidence="11 12">
    <name type="scientific">Kiloniella laminariae</name>
    <dbReference type="NCBI Taxonomy" id="454162"/>
    <lineage>
        <taxon>Bacteria</taxon>
        <taxon>Pseudomonadati</taxon>
        <taxon>Pseudomonadota</taxon>
        <taxon>Alphaproteobacteria</taxon>
        <taxon>Rhodospirillales</taxon>
        <taxon>Kiloniellaceae</taxon>
        <taxon>Kiloniella</taxon>
    </lineage>
</organism>
<evidence type="ECO:0000259" key="10">
    <source>
        <dbReference type="PROSITE" id="PS50885"/>
    </source>
</evidence>
<dbReference type="InterPro" id="IPR004089">
    <property type="entry name" value="MCPsignal_dom"/>
</dbReference>
<gene>
    <name evidence="11" type="ORF">O4H49_09490</name>
</gene>
<feature type="coiled-coil region" evidence="6">
    <location>
        <begin position="407"/>
        <end position="437"/>
    </location>
</feature>
<dbReference type="Pfam" id="PF00015">
    <property type="entry name" value="MCPsignal"/>
    <property type="match status" value="1"/>
</dbReference>